<name>A0ABY5YV97_9MICC</name>
<evidence type="ECO:0000313" key="1">
    <source>
        <dbReference type="EMBL" id="UWX97993.1"/>
    </source>
</evidence>
<protein>
    <recommendedName>
        <fullName evidence="3">Ribosomally synthesized peptide with SipW-like signal peptide</fullName>
    </recommendedName>
</protein>
<organism evidence="1 2">
    <name type="scientific">Arthrobacter zhaoxinii</name>
    <dbReference type="NCBI Taxonomy" id="2964616"/>
    <lineage>
        <taxon>Bacteria</taxon>
        <taxon>Bacillati</taxon>
        <taxon>Actinomycetota</taxon>
        <taxon>Actinomycetes</taxon>
        <taxon>Micrococcales</taxon>
        <taxon>Micrococcaceae</taxon>
        <taxon>Arthrobacter</taxon>
    </lineage>
</organism>
<accession>A0ABY5YV97</accession>
<dbReference type="RefSeq" id="WP_260653154.1">
    <property type="nucleotide sequence ID" value="NZ_CP104275.1"/>
</dbReference>
<reference evidence="1" key="1">
    <citation type="submission" date="2022-09" db="EMBL/GenBank/DDBJ databases">
        <title>Novel species in genus Arthrobacter.</title>
        <authorList>
            <person name="Liu Y."/>
        </authorList>
    </citation>
    <scope>NUCLEOTIDE SEQUENCE</scope>
    <source>
        <strain evidence="1">Zg-Y815</strain>
    </source>
</reference>
<evidence type="ECO:0008006" key="3">
    <source>
        <dbReference type="Google" id="ProtNLM"/>
    </source>
</evidence>
<gene>
    <name evidence="1" type="ORF">N2K95_04800</name>
</gene>
<keyword evidence="2" id="KW-1185">Reference proteome</keyword>
<evidence type="ECO:0000313" key="2">
    <source>
        <dbReference type="Proteomes" id="UP001059859"/>
    </source>
</evidence>
<proteinExistence type="predicted"/>
<sequence length="182" mass="18650">MNSLRSLKAAGLILAAVVLGLMTVQGSYALWNTIAPSNAGTIQAADFRIDVNNVEMTPTFDFPVGQLSRGGKAVKYFEVKNSVNVTAASPLRIQASLAGLGPVKGFDGHLTVTAAAVAAGTNCDTLAPNRYTPVSPAPVLAKGAPQGICLKAELSPSTPSAYLGRDIASTVTLNVAQTAPVK</sequence>
<dbReference type="EMBL" id="CP104275">
    <property type="protein sequence ID" value="UWX97993.1"/>
    <property type="molecule type" value="Genomic_DNA"/>
</dbReference>
<dbReference type="Proteomes" id="UP001059859">
    <property type="component" value="Chromosome"/>
</dbReference>